<keyword evidence="1" id="KW-0863">Zinc-finger</keyword>
<dbReference type="InterPro" id="IPR043502">
    <property type="entry name" value="DNA/RNA_pol_sf"/>
</dbReference>
<keyword evidence="1" id="KW-0479">Metal-binding</keyword>
<dbReference type="Pfam" id="PF13966">
    <property type="entry name" value="zf-RVT"/>
    <property type="match status" value="1"/>
</dbReference>
<evidence type="ECO:0000259" key="3">
    <source>
        <dbReference type="PROSITE" id="PS50158"/>
    </source>
</evidence>
<feature type="domain" description="Reverse transcriptase" evidence="4">
    <location>
        <begin position="812"/>
        <end position="1082"/>
    </location>
</feature>
<dbReference type="GO" id="GO:0003676">
    <property type="term" value="F:nucleic acid binding"/>
    <property type="evidence" value="ECO:0007669"/>
    <property type="project" value="InterPro"/>
</dbReference>
<feature type="region of interest" description="Disordered" evidence="2">
    <location>
        <begin position="250"/>
        <end position="299"/>
    </location>
</feature>
<dbReference type="InterPro" id="IPR026960">
    <property type="entry name" value="RVT-Znf"/>
</dbReference>
<accession>S8D5C6</accession>
<dbReference type="PROSITE" id="PS50158">
    <property type="entry name" value="ZF_CCHC"/>
    <property type="match status" value="1"/>
</dbReference>
<dbReference type="InterPro" id="IPR000477">
    <property type="entry name" value="RT_dom"/>
</dbReference>
<gene>
    <name evidence="5" type="ORF">M569_02121</name>
</gene>
<protein>
    <recommendedName>
        <fullName evidence="7">Reverse transcriptase domain-containing protein</fullName>
    </recommendedName>
</protein>
<dbReference type="Pfam" id="PF00078">
    <property type="entry name" value="RVT_1"/>
    <property type="match status" value="1"/>
</dbReference>
<dbReference type="GO" id="GO:0003824">
    <property type="term" value="F:catalytic activity"/>
    <property type="evidence" value="ECO:0007669"/>
    <property type="project" value="InterPro"/>
</dbReference>
<dbReference type="PANTHER" id="PTHR33116:SF86">
    <property type="entry name" value="REVERSE TRANSCRIPTASE DOMAIN-CONTAINING PROTEIN"/>
    <property type="match status" value="1"/>
</dbReference>
<dbReference type="Pfam" id="PF14111">
    <property type="entry name" value="DUF4283"/>
    <property type="match status" value="1"/>
</dbReference>
<dbReference type="OrthoDB" id="1937528at2759"/>
<dbReference type="Gene3D" id="3.60.10.10">
    <property type="entry name" value="Endonuclease/exonuclease/phosphatase"/>
    <property type="match status" value="1"/>
</dbReference>
<evidence type="ECO:0008006" key="7">
    <source>
        <dbReference type="Google" id="ProtNLM"/>
    </source>
</evidence>
<dbReference type="SUPFAM" id="SSF56219">
    <property type="entry name" value="DNase I-like"/>
    <property type="match status" value="1"/>
</dbReference>
<evidence type="ECO:0000313" key="5">
    <source>
        <dbReference type="EMBL" id="EPS72636.1"/>
    </source>
</evidence>
<reference evidence="5 6" key="1">
    <citation type="journal article" date="2013" name="BMC Genomics">
        <title>The miniature genome of a carnivorous plant Genlisea aurea contains a low number of genes and short non-coding sequences.</title>
        <authorList>
            <person name="Leushkin E.V."/>
            <person name="Sutormin R.A."/>
            <person name="Nabieva E.R."/>
            <person name="Penin A.A."/>
            <person name="Kondrashov A.S."/>
            <person name="Logacheva M.D."/>
        </authorList>
    </citation>
    <scope>NUCLEOTIDE SEQUENCE [LARGE SCALE GENOMIC DNA]</scope>
</reference>
<evidence type="ECO:0000259" key="4">
    <source>
        <dbReference type="PROSITE" id="PS50878"/>
    </source>
</evidence>
<feature type="non-terminal residue" evidence="5">
    <location>
        <position position="1503"/>
    </location>
</feature>
<dbReference type="InterPro" id="IPR001878">
    <property type="entry name" value="Znf_CCHC"/>
</dbReference>
<dbReference type="Pfam" id="PF03372">
    <property type="entry name" value="Exo_endo_phos"/>
    <property type="match status" value="1"/>
</dbReference>
<evidence type="ECO:0000256" key="1">
    <source>
        <dbReference type="PROSITE-ProRule" id="PRU00047"/>
    </source>
</evidence>
<dbReference type="InterPro" id="IPR025836">
    <property type="entry name" value="Zn_knuckle_CX2CX4HX4C"/>
</dbReference>
<dbReference type="InterPro" id="IPR025558">
    <property type="entry name" value="DUF4283"/>
</dbReference>
<dbReference type="Proteomes" id="UP000015453">
    <property type="component" value="Unassembled WGS sequence"/>
</dbReference>
<keyword evidence="1" id="KW-0862">Zinc</keyword>
<sequence length="1503" mass="170929">MEPDLGALCASLSIRDDEESSSIVPKALLGKNPSDGGFYLVGRVVSKKVPKVESLANALQFAFKANHGLEVRKLDENRFLFRFNDGSEAAYVLQNGPWHYDKFTLVLAQISDGENPYAANLTWCDFNIKVHNLPVLSIKREIAEFLGNEIGRFKEADIPRNGFCVDNRLKMRVSINTDLPLKRMIRLNLEDGTSAIIPITYERLQNFCFVCGKLDHLLKDCVVASGEGSPQFGPWLRDLPKFKAKRNLKNEQADGNNDSNDSTSSPSPQGKCRNEKSVADFSDGSAHPHQGSVRVEAQNPRKEFSERFAGVGSNSSQEHSGAHNEELMDPNRVAIQEDLVSLPIVPMEVTMESQGRFVLLPALCYSPMHMMRRRLLSSPARSHEYTRGKSGGLALLWLGSIIVDIKSFSTNHIDAVISPQDGSPKWRLTGFYGNPLQASRSDSWSLLTRLHHQFSLPWLVVGDFNEVLWQDEHLSSCLRSCSSMGLFRNALEECDLSDLGFQGYPFTWTNNRTHPSTVKARLDRFVANTSWINIVPHFSVSHLKFGGSDHCPILLMFKDVVGCHTTLRRKRFFKFEKIWCENETCRVIIDGCWAVPRSSWCPQLSLLRRLQNCRQKLQCWHRTSIGSLRHRISSIQDRLSTLMEGVISDSVGDQIRDLKAQLSQLLKLDEIWWKQRSKVHWLREGDKNNKFFHGVASSRQRRNKIERLKSRNNIWLENTSDIHHEFISVYEDLFKSTYPSEDAINNIVRTAPRMVTDEMNRKLTQAFTSEEILTAVMQMNADSAPGPDGFPPLFYQKFWPTIGSEVCNSVLDFLNNRKCFRKFNHTNIVFIPKVSDPVEVAHYRPISLCNVIYKMASKCITNRLKEFVSEIISPWQSAFVPDRLITDNILVAFEVNHSIRNLRRGKKSFVSLKLDMNKAYDRVEWSFLKAMLIQLGFHISFVELILLAVSSVSYSLVINGDRVGLINPQRGLRQGDPLSPYLFLFCAEGLSSALRAAEQSQSITGFRVTRRGPSISHLFFADDAMIFCEASCAALSRVSDILQDYERASGQKVNTHKSAMVFSPNTPDSEKEIWSRGLGFLVKSHHDIYLGLPSLTGSSKKRLFSGLLERVNRKIEGWNSKFLSQAGKLVLIKAVLQAIPAYTMSCFALPKSFLGDLQSAISRYWWRNRNGKGIHWKSWDFISRSFKEGGLGFRDLHDFNLALLGKQVWRIASAPHSILSRVFRAKYFPNGDIWTARPCARGSYVWNGIMKSRDLVSKGIRHLIGDGSSVDIWHDPWIPKPPTFKPTNLLGERRRASVATLIDSRTKWWDVGRIREKFDPVDANHIISIPLSESPSEDKILWHYSKSGTYTVRSAYHLVRSLRVEVSSSSSDSRVTPKVWDLIWKHACCPKIGLFMWRLAHGCLPTNETLWRRRIPIDKECSICLNRTESDRHILLECPPAIQVWALSDLPWGAINTWRDGASAIDWISSVSATLKPAAFSRLMTIAWFLWWKRNSRIHEGAD</sequence>
<dbReference type="EMBL" id="AUSU01000762">
    <property type="protein sequence ID" value="EPS72636.1"/>
    <property type="molecule type" value="Genomic_DNA"/>
</dbReference>
<dbReference type="PANTHER" id="PTHR33116">
    <property type="entry name" value="REVERSE TRANSCRIPTASE ZINC-BINDING DOMAIN-CONTAINING PROTEIN-RELATED-RELATED"/>
    <property type="match status" value="1"/>
</dbReference>
<dbReference type="Pfam" id="PF14392">
    <property type="entry name" value="zf-CCHC_4"/>
    <property type="match status" value="1"/>
</dbReference>
<dbReference type="GO" id="GO:0008270">
    <property type="term" value="F:zinc ion binding"/>
    <property type="evidence" value="ECO:0007669"/>
    <property type="project" value="UniProtKB-KW"/>
</dbReference>
<feature type="compositionally biased region" description="Low complexity" evidence="2">
    <location>
        <begin position="256"/>
        <end position="268"/>
    </location>
</feature>
<dbReference type="CDD" id="cd01650">
    <property type="entry name" value="RT_nLTR_like"/>
    <property type="match status" value="1"/>
</dbReference>
<evidence type="ECO:0000313" key="6">
    <source>
        <dbReference type="Proteomes" id="UP000015453"/>
    </source>
</evidence>
<dbReference type="InterPro" id="IPR005135">
    <property type="entry name" value="Endo/exonuclease/phosphatase"/>
</dbReference>
<dbReference type="PROSITE" id="PS50878">
    <property type="entry name" value="RT_POL"/>
    <property type="match status" value="1"/>
</dbReference>
<name>S8D5C6_9LAMI</name>
<proteinExistence type="predicted"/>
<comment type="caution">
    <text evidence="5">The sequence shown here is derived from an EMBL/GenBank/DDBJ whole genome shotgun (WGS) entry which is preliminary data.</text>
</comment>
<dbReference type="InterPro" id="IPR036691">
    <property type="entry name" value="Endo/exonu/phosph_ase_sf"/>
</dbReference>
<keyword evidence="6" id="KW-1185">Reference proteome</keyword>
<organism evidence="5 6">
    <name type="scientific">Genlisea aurea</name>
    <dbReference type="NCBI Taxonomy" id="192259"/>
    <lineage>
        <taxon>Eukaryota</taxon>
        <taxon>Viridiplantae</taxon>
        <taxon>Streptophyta</taxon>
        <taxon>Embryophyta</taxon>
        <taxon>Tracheophyta</taxon>
        <taxon>Spermatophyta</taxon>
        <taxon>Magnoliopsida</taxon>
        <taxon>eudicotyledons</taxon>
        <taxon>Gunneridae</taxon>
        <taxon>Pentapetalae</taxon>
        <taxon>asterids</taxon>
        <taxon>lamiids</taxon>
        <taxon>Lamiales</taxon>
        <taxon>Lentibulariaceae</taxon>
        <taxon>Genlisea</taxon>
    </lineage>
</organism>
<dbReference type="SUPFAM" id="SSF56672">
    <property type="entry name" value="DNA/RNA polymerases"/>
    <property type="match status" value="1"/>
</dbReference>
<evidence type="ECO:0000256" key="2">
    <source>
        <dbReference type="SAM" id="MobiDB-lite"/>
    </source>
</evidence>
<feature type="domain" description="CCHC-type" evidence="3">
    <location>
        <begin position="208"/>
        <end position="221"/>
    </location>
</feature>